<accession>A0A0Z8U6I6</accession>
<dbReference type="RefSeq" id="WP_172094341.1">
    <property type="nucleotide sequence ID" value="NZ_CEHB01000216.1"/>
</dbReference>
<protein>
    <submittedName>
        <fullName evidence="1">Phage protein</fullName>
    </submittedName>
</protein>
<dbReference type="Proteomes" id="UP000074903">
    <property type="component" value="Unassembled WGS sequence"/>
</dbReference>
<organism evidence="1 2">
    <name type="scientific">Streptococcus suis</name>
    <dbReference type="NCBI Taxonomy" id="1307"/>
    <lineage>
        <taxon>Bacteria</taxon>
        <taxon>Bacillati</taxon>
        <taxon>Bacillota</taxon>
        <taxon>Bacilli</taxon>
        <taxon>Lactobacillales</taxon>
        <taxon>Streptococcaceae</taxon>
        <taxon>Streptococcus</taxon>
    </lineage>
</organism>
<name>A0A0Z8U6I6_STRSU</name>
<sequence length="57" mass="6601">MKIKLFYQCHNQTIQDFENQVNNFMATVEVVDVKYTEATAGHYEELGTNTGLLVLYK</sequence>
<gene>
    <name evidence="1" type="ORF">ERS132531_00075</name>
</gene>
<dbReference type="EMBL" id="FILX01000001">
    <property type="protein sequence ID" value="CYX32032.1"/>
    <property type="molecule type" value="Genomic_DNA"/>
</dbReference>
<dbReference type="AlphaFoldDB" id="A0A0Z8U6I6"/>
<reference evidence="1 2" key="1">
    <citation type="submission" date="2016-02" db="EMBL/GenBank/DDBJ databases">
        <authorList>
            <consortium name="Pathogen Informatics"/>
        </authorList>
    </citation>
    <scope>NUCLEOTIDE SEQUENCE [LARGE SCALE GENOMIC DNA]</scope>
    <source>
        <strain evidence="1 2">SS993</strain>
    </source>
</reference>
<evidence type="ECO:0000313" key="2">
    <source>
        <dbReference type="Proteomes" id="UP000074903"/>
    </source>
</evidence>
<proteinExistence type="predicted"/>
<evidence type="ECO:0000313" key="1">
    <source>
        <dbReference type="EMBL" id="CYX32032.1"/>
    </source>
</evidence>